<feature type="compositionally biased region" description="Polar residues" evidence="1">
    <location>
        <begin position="688"/>
        <end position="698"/>
    </location>
</feature>
<gene>
    <name evidence="2" type="ORF">BDY21DRAFT_10446</name>
</gene>
<reference evidence="2" key="1">
    <citation type="journal article" date="2020" name="Stud. Mycol.">
        <title>101 Dothideomycetes genomes: a test case for predicting lifestyles and emergence of pathogens.</title>
        <authorList>
            <person name="Haridas S."/>
            <person name="Albert R."/>
            <person name="Binder M."/>
            <person name="Bloem J."/>
            <person name="Labutti K."/>
            <person name="Salamov A."/>
            <person name="Andreopoulos B."/>
            <person name="Baker S."/>
            <person name="Barry K."/>
            <person name="Bills G."/>
            <person name="Bluhm B."/>
            <person name="Cannon C."/>
            <person name="Castanera R."/>
            <person name="Culley D."/>
            <person name="Daum C."/>
            <person name="Ezra D."/>
            <person name="Gonzalez J."/>
            <person name="Henrissat B."/>
            <person name="Kuo A."/>
            <person name="Liang C."/>
            <person name="Lipzen A."/>
            <person name="Lutzoni F."/>
            <person name="Magnuson J."/>
            <person name="Mondo S."/>
            <person name="Nolan M."/>
            <person name="Ohm R."/>
            <person name="Pangilinan J."/>
            <person name="Park H.-J."/>
            <person name="Ramirez L."/>
            <person name="Alfaro M."/>
            <person name="Sun H."/>
            <person name="Tritt A."/>
            <person name="Yoshinaga Y."/>
            <person name="Zwiers L.-H."/>
            <person name="Turgeon B."/>
            <person name="Goodwin S."/>
            <person name="Spatafora J."/>
            <person name="Crous P."/>
            <person name="Grigoriev I."/>
        </authorList>
    </citation>
    <scope>NUCLEOTIDE SEQUENCE</scope>
    <source>
        <strain evidence="2">ATCC 16933</strain>
    </source>
</reference>
<protein>
    <submittedName>
        <fullName evidence="2">Uncharacterized protein</fullName>
    </submittedName>
</protein>
<dbReference type="Proteomes" id="UP000799766">
    <property type="component" value="Unassembled WGS sequence"/>
</dbReference>
<feature type="region of interest" description="Disordered" evidence="1">
    <location>
        <begin position="1"/>
        <end position="45"/>
    </location>
</feature>
<organism evidence="2 3">
    <name type="scientific">Lineolata rhizophorae</name>
    <dbReference type="NCBI Taxonomy" id="578093"/>
    <lineage>
        <taxon>Eukaryota</taxon>
        <taxon>Fungi</taxon>
        <taxon>Dikarya</taxon>
        <taxon>Ascomycota</taxon>
        <taxon>Pezizomycotina</taxon>
        <taxon>Dothideomycetes</taxon>
        <taxon>Dothideomycetes incertae sedis</taxon>
        <taxon>Lineolatales</taxon>
        <taxon>Lineolataceae</taxon>
        <taxon>Lineolata</taxon>
    </lineage>
</organism>
<feature type="compositionally biased region" description="Basic and acidic residues" evidence="1">
    <location>
        <begin position="453"/>
        <end position="462"/>
    </location>
</feature>
<feature type="region of interest" description="Disordered" evidence="1">
    <location>
        <begin position="453"/>
        <end position="474"/>
    </location>
</feature>
<dbReference type="AlphaFoldDB" id="A0A6A6PET2"/>
<feature type="compositionally biased region" description="Basic and acidic residues" evidence="1">
    <location>
        <begin position="138"/>
        <end position="168"/>
    </location>
</feature>
<evidence type="ECO:0000313" key="2">
    <source>
        <dbReference type="EMBL" id="KAF2462239.1"/>
    </source>
</evidence>
<feature type="region of interest" description="Disordered" evidence="1">
    <location>
        <begin position="599"/>
        <end position="702"/>
    </location>
</feature>
<proteinExistence type="predicted"/>
<name>A0A6A6PET2_9PEZI</name>
<feature type="region of interest" description="Disordered" evidence="1">
    <location>
        <begin position="99"/>
        <end position="118"/>
    </location>
</feature>
<feature type="region of interest" description="Disordered" evidence="1">
    <location>
        <begin position="125"/>
        <end position="188"/>
    </location>
</feature>
<accession>A0A6A6PET2</accession>
<evidence type="ECO:0000256" key="1">
    <source>
        <dbReference type="SAM" id="MobiDB-lite"/>
    </source>
</evidence>
<sequence>MNWTGGSLQRHSKGNDPVRQRQRQYFAKARSKRIQGNGNPTSPPSFCPSFLKASDCLPEEVVLRPCSKHHYSGSKSGRQRRLEEYQDIAPLAARLSSMKPRSLRPCHTRQSSEEAGCLGEAGYESTVAEGSSRRNARQRSDKYSRMSEEHKDKPNGTNLERRSSDYNSRRNKRPQTENSPINDDVESSRRRLLERSDWIGIRPTRPLHMQFTSRDEKNKIGKRRKLTYGRRPLLADQDHWNRPFQQQTISSIRHHGNGSSGSVDSNKGPGRIHIHLGIDALESQISGFRNSSQSFKESQPISSDSMLLDAEVGPSSVGNELIQSSRTTYEKYSYNTNYPRDRNCPLDSDLQQQLSERNFWERNAYSLDRMTANRPNSAETMFLLESEPPSRPGSGETLESNVSTRRVVLPSTKIVTNCQGRGLFISPRPSLPAFEPSLALGPEIRNASEIDTKGSSASHEDLGGVISDSRQQRGPETLDEISWRTMMGVLEGTSSAGDMVQTYASPEQLNKSGYHRKQATRGGVRTAIAGISPLLAYPSLSKPRAGLTTSNLIPSNTVAKAPLDNPPTISVIARAPHRHGARPDDPDALWKKFVFGDEDCDSGSEAAQPKSGRNHGESSISLAPLSHGSKTSAGEATHPGSAGLHPRPVRRSHEAHAAPDIPSAVSSLDNRYQPRNPGPASESMKVAPSSSCSPTTPMQLEDRSREWMASTDMCNIKILPEIVRR</sequence>
<dbReference type="EMBL" id="MU001670">
    <property type="protein sequence ID" value="KAF2462239.1"/>
    <property type="molecule type" value="Genomic_DNA"/>
</dbReference>
<evidence type="ECO:0000313" key="3">
    <source>
        <dbReference type="Proteomes" id="UP000799766"/>
    </source>
</evidence>
<dbReference type="OrthoDB" id="5426563at2759"/>
<keyword evidence="3" id="KW-1185">Reference proteome</keyword>